<evidence type="ECO:0000313" key="2">
    <source>
        <dbReference type="EMBL" id="KAF7331050.1"/>
    </source>
</evidence>
<feature type="compositionally biased region" description="Pro residues" evidence="1">
    <location>
        <begin position="703"/>
        <end position="727"/>
    </location>
</feature>
<comment type="caution">
    <text evidence="2">The sequence shown here is derived from an EMBL/GenBank/DDBJ whole genome shotgun (WGS) entry which is preliminary data.</text>
</comment>
<accession>A0A8H6WYJ1</accession>
<dbReference type="EMBL" id="JACAZI010000032">
    <property type="protein sequence ID" value="KAF7331050.1"/>
    <property type="molecule type" value="Genomic_DNA"/>
</dbReference>
<evidence type="ECO:0000313" key="3">
    <source>
        <dbReference type="Proteomes" id="UP000620124"/>
    </source>
</evidence>
<proteinExistence type="predicted"/>
<feature type="region of interest" description="Disordered" evidence="1">
    <location>
        <begin position="679"/>
        <end position="764"/>
    </location>
</feature>
<feature type="compositionally biased region" description="Low complexity" evidence="1">
    <location>
        <begin position="736"/>
        <end position="754"/>
    </location>
</feature>
<organism evidence="2 3">
    <name type="scientific">Mycena venus</name>
    <dbReference type="NCBI Taxonomy" id="2733690"/>
    <lineage>
        <taxon>Eukaryota</taxon>
        <taxon>Fungi</taxon>
        <taxon>Dikarya</taxon>
        <taxon>Basidiomycota</taxon>
        <taxon>Agaricomycotina</taxon>
        <taxon>Agaricomycetes</taxon>
        <taxon>Agaricomycetidae</taxon>
        <taxon>Agaricales</taxon>
        <taxon>Marasmiineae</taxon>
        <taxon>Mycenaceae</taxon>
        <taxon>Mycena</taxon>
    </lineage>
</organism>
<protein>
    <submittedName>
        <fullName evidence="2">Uncharacterized protein</fullName>
    </submittedName>
</protein>
<name>A0A8H6WYJ1_9AGAR</name>
<sequence>MERLRVRSRMASPGIQDQTGISCSAVSNNPWRPIHRSTATFVDLKARMRVGRSRTVAPAFQTPTEYAERGRHCRAFVSRLHLALLCFSKMKPGTSQDSSSSANFIKLYESLPPEAKQKLVEKKLAPLLDLVPKERAKKVIKSVNLLQSKYGSIPTLDLKGKKRELHGLLDELSRDSKRAIVRERSNREELLTEIVESMLNWLNDIWTVVYEYNVHFDKAHACLLFVAEVLNTLNSIPGMGGQCRCTIAHLSINVPIRRSGKIIKQFNFTGFRDIDRALLWIWRDLFVSMLAKRIRTEKIPGMLSDIEESLGWQALERLLYGGFKTKLPILDDDDDEDEGDSFLDECLEDETTDDEEGAWSCPCRLHATHWSGTINTQRTKLRDLIYQHLLGLFELTPSHKLYTSILAVSLDAAEIEAELLDSLDLIAGSSADTLVAALEIHGSEGNYTKLVNLLDDHSYLLRPRDAHVLQNAASVLSEFGPFHARALQIAEKEILDSAAAIRVAVRTSFCRVEDKARADALAEITKLRSDNPSRTPRIEAWVDSVTTPGSPASHPMAFAAMILGFPFAAGIEDSDEMDMLGYIDADPRDPDFDDLREEFRPKLRDRFDGWVSTAAAMKGGHLLLGKLYFKIVEQMPYFKVNDVAEEMLGRLGDRPSKVHVADGFEAVLSFCKVQRKKMSVRAEKRRKNEAAKKAAAAMDSSFAPPPAPPTPTPAPPAPTPAPPPPNPQNVVYPYWSLPAAGPSTGSSSSPFPSGLGSGGMEDVD</sequence>
<dbReference type="Proteomes" id="UP000620124">
    <property type="component" value="Unassembled WGS sequence"/>
</dbReference>
<dbReference type="AlphaFoldDB" id="A0A8H6WYJ1"/>
<dbReference type="OrthoDB" id="2742205at2759"/>
<gene>
    <name evidence="2" type="ORF">MVEN_02445300</name>
</gene>
<keyword evidence="3" id="KW-1185">Reference proteome</keyword>
<evidence type="ECO:0000256" key="1">
    <source>
        <dbReference type="SAM" id="MobiDB-lite"/>
    </source>
</evidence>
<feature type="compositionally biased region" description="Basic and acidic residues" evidence="1">
    <location>
        <begin position="680"/>
        <end position="692"/>
    </location>
</feature>
<feature type="compositionally biased region" description="Gly residues" evidence="1">
    <location>
        <begin position="755"/>
        <end position="764"/>
    </location>
</feature>
<reference evidence="2" key="1">
    <citation type="submission" date="2020-05" db="EMBL/GenBank/DDBJ databases">
        <title>Mycena genomes resolve the evolution of fungal bioluminescence.</title>
        <authorList>
            <person name="Tsai I.J."/>
        </authorList>
    </citation>
    <scope>NUCLEOTIDE SEQUENCE</scope>
    <source>
        <strain evidence="2">CCC161011</strain>
    </source>
</reference>